<accession>A0A7D5YVL5</accession>
<dbReference type="EMBL" id="CP058933">
    <property type="protein sequence ID" value="QLI67144.1"/>
    <property type="molecule type" value="Genomic_DNA"/>
</dbReference>
<keyword evidence="3" id="KW-1185">Reference proteome</keyword>
<sequence length="178" mass="18802">MRLLKADGRIKVPDANDNGGNRMSIASNSVASRAAVANTGIAALAISDMPLLNPDFRGPAISSHKLTWTTRSSKDLGIDGKLTLTVRGSNDTSKTVSLAACVLRFNVGEDEDKGCCLGLGEVEGEKKEEQDDEPKPEDTVTLTWSPDVYTTTATINSPKDTPVVLPGPNPAQEPTVVP</sequence>
<evidence type="ECO:0000313" key="2">
    <source>
        <dbReference type="EMBL" id="QLI67144.1"/>
    </source>
</evidence>
<dbReference type="Proteomes" id="UP000510686">
    <property type="component" value="Chromosome 2"/>
</dbReference>
<dbReference type="RefSeq" id="XP_014544703.1">
    <property type="nucleotide sequence ID" value="XM_014689217.1"/>
</dbReference>
<evidence type="ECO:0000256" key="1">
    <source>
        <dbReference type="SAM" id="MobiDB-lite"/>
    </source>
</evidence>
<dbReference type="AlphaFoldDB" id="A0A7D5YVL5"/>
<organism evidence="2 3">
    <name type="scientific">Metarhizium brunneum</name>
    <dbReference type="NCBI Taxonomy" id="500148"/>
    <lineage>
        <taxon>Eukaryota</taxon>
        <taxon>Fungi</taxon>
        <taxon>Dikarya</taxon>
        <taxon>Ascomycota</taxon>
        <taxon>Pezizomycotina</taxon>
        <taxon>Sordariomycetes</taxon>
        <taxon>Hypocreomycetidae</taxon>
        <taxon>Hypocreales</taxon>
        <taxon>Clavicipitaceae</taxon>
        <taxon>Metarhizium</taxon>
    </lineage>
</organism>
<dbReference type="GeneID" id="26242044"/>
<gene>
    <name evidence="2" type="ORF">G6M90_00g045760</name>
</gene>
<feature type="region of interest" description="Disordered" evidence="1">
    <location>
        <begin position="123"/>
        <end position="178"/>
    </location>
</feature>
<dbReference type="OrthoDB" id="10414411at2759"/>
<reference evidence="2 3" key="1">
    <citation type="submission" date="2020-07" db="EMBL/GenBank/DDBJ databases">
        <title>Telomere length de novo assembly of all 7 chromosomes of the fungus, Metarhizium brunneum, using a novel assembly pipeline.</title>
        <authorList>
            <person name="Saud z."/>
            <person name="Kortsinoglou A."/>
            <person name="Kouvelis V.N."/>
            <person name="Butt T.M."/>
        </authorList>
    </citation>
    <scope>NUCLEOTIDE SEQUENCE [LARGE SCALE GENOMIC DNA]</scope>
    <source>
        <strain evidence="2 3">4556</strain>
    </source>
</reference>
<evidence type="ECO:0000313" key="3">
    <source>
        <dbReference type="Proteomes" id="UP000510686"/>
    </source>
</evidence>
<dbReference type="KEGG" id="mbrn:26242044"/>
<proteinExistence type="predicted"/>
<feature type="compositionally biased region" description="Polar residues" evidence="1">
    <location>
        <begin position="140"/>
        <end position="159"/>
    </location>
</feature>
<name>A0A7D5YVL5_9HYPO</name>
<protein>
    <submittedName>
        <fullName evidence="2">Uncharacterized protein</fullName>
    </submittedName>
</protein>
<feature type="compositionally biased region" description="Pro residues" evidence="1">
    <location>
        <begin position="165"/>
        <end position="178"/>
    </location>
</feature>